<keyword evidence="1" id="KW-0812">Transmembrane</keyword>
<keyword evidence="1" id="KW-1133">Transmembrane helix</keyword>
<keyword evidence="1" id="KW-0472">Membrane</keyword>
<comment type="caution">
    <text evidence="3">The sequence shown here is derived from an EMBL/GenBank/DDBJ whole genome shotgun (WGS) entry which is preliminary data.</text>
</comment>
<feature type="transmembrane region" description="Helical" evidence="1">
    <location>
        <begin position="388"/>
        <end position="408"/>
    </location>
</feature>
<dbReference type="GO" id="GO:0004016">
    <property type="term" value="F:adenylate cyclase activity"/>
    <property type="evidence" value="ECO:0007669"/>
    <property type="project" value="UniProtKB-ARBA"/>
</dbReference>
<evidence type="ECO:0000313" key="4">
    <source>
        <dbReference type="Proteomes" id="UP000249396"/>
    </source>
</evidence>
<dbReference type="InterPro" id="IPR007890">
    <property type="entry name" value="CHASE2"/>
</dbReference>
<dbReference type="EMBL" id="QJPH01000268">
    <property type="protein sequence ID" value="PZN81535.1"/>
    <property type="molecule type" value="Genomic_DNA"/>
</dbReference>
<dbReference type="SMART" id="SM00044">
    <property type="entry name" value="CYCc"/>
    <property type="match status" value="1"/>
</dbReference>
<dbReference type="CDD" id="cd07302">
    <property type="entry name" value="CHD"/>
    <property type="match status" value="1"/>
</dbReference>
<evidence type="ECO:0000259" key="2">
    <source>
        <dbReference type="PROSITE" id="PS50125"/>
    </source>
</evidence>
<dbReference type="Pfam" id="PF05226">
    <property type="entry name" value="CHASE2"/>
    <property type="match status" value="1"/>
</dbReference>
<dbReference type="AlphaFoldDB" id="A0A2W4RBT4"/>
<accession>A0A2W4RBT4</accession>
<feature type="domain" description="Guanylate cyclase" evidence="2">
    <location>
        <begin position="480"/>
        <end position="608"/>
    </location>
</feature>
<feature type="transmembrane region" description="Helical" evidence="1">
    <location>
        <begin position="414"/>
        <end position="438"/>
    </location>
</feature>
<dbReference type="Gene3D" id="3.30.70.1230">
    <property type="entry name" value="Nucleotide cyclase"/>
    <property type="match status" value="1"/>
</dbReference>
<dbReference type="SUPFAM" id="SSF55073">
    <property type="entry name" value="Nucleotide cyclase"/>
    <property type="match status" value="1"/>
</dbReference>
<reference evidence="3 4" key="1">
    <citation type="journal article" date="2018" name="Aquat. Microb. Ecol.">
        <title>Gammaproteobacterial methanotrophs dominate.</title>
        <authorList>
            <person name="Rissanen A.J."/>
            <person name="Saarenheimo J."/>
            <person name="Tiirola M."/>
            <person name="Peura S."/>
            <person name="Aalto S.L."/>
            <person name="Karvinen A."/>
            <person name="Nykanen H."/>
        </authorList>
    </citation>
    <scope>NUCLEOTIDE SEQUENCE [LARGE SCALE GENOMIC DNA]</scope>
    <source>
        <strain evidence="3">AMbin10</strain>
    </source>
</reference>
<dbReference type="InterPro" id="IPR001054">
    <property type="entry name" value="A/G_cyclase"/>
</dbReference>
<dbReference type="Proteomes" id="UP000249396">
    <property type="component" value="Unassembled WGS sequence"/>
</dbReference>
<evidence type="ECO:0000256" key="1">
    <source>
        <dbReference type="SAM" id="Phobius"/>
    </source>
</evidence>
<dbReference type="SMART" id="SM01080">
    <property type="entry name" value="CHASE2"/>
    <property type="match status" value="1"/>
</dbReference>
<protein>
    <recommendedName>
        <fullName evidence="2">Guanylate cyclase domain-containing protein</fullName>
    </recommendedName>
</protein>
<gene>
    <name evidence="3" type="ORF">DM484_08440</name>
</gene>
<dbReference type="InterPro" id="IPR050697">
    <property type="entry name" value="Adenylyl/Guanylyl_Cyclase_3/4"/>
</dbReference>
<dbReference type="PROSITE" id="PS50125">
    <property type="entry name" value="GUANYLATE_CYCLASE_2"/>
    <property type="match status" value="1"/>
</dbReference>
<proteinExistence type="predicted"/>
<dbReference type="GO" id="GO:0035556">
    <property type="term" value="P:intracellular signal transduction"/>
    <property type="evidence" value="ECO:0007669"/>
    <property type="project" value="InterPro"/>
</dbReference>
<dbReference type="PANTHER" id="PTHR43081">
    <property type="entry name" value="ADENYLATE CYCLASE, TERMINAL-DIFFERENTIATION SPECIFIC-RELATED"/>
    <property type="match status" value="1"/>
</dbReference>
<dbReference type="GO" id="GO:0009190">
    <property type="term" value="P:cyclic nucleotide biosynthetic process"/>
    <property type="evidence" value="ECO:0007669"/>
    <property type="project" value="InterPro"/>
</dbReference>
<evidence type="ECO:0000313" key="3">
    <source>
        <dbReference type="EMBL" id="PZN81535.1"/>
    </source>
</evidence>
<dbReference type="PANTHER" id="PTHR43081:SF1">
    <property type="entry name" value="ADENYLATE CYCLASE, TERMINAL-DIFFERENTIATION SPECIFIC"/>
    <property type="match status" value="1"/>
</dbReference>
<dbReference type="Pfam" id="PF00211">
    <property type="entry name" value="Guanylate_cyc"/>
    <property type="match status" value="1"/>
</dbReference>
<sequence>MRGFWRSWHSKRGLFGMILGLGLALLSLLPYFSLLEEKIGLGLLFVLRGEQQAPARVVIVNINRDSANLLSVSDNPEQWPRRLHADLIRRLNAAGAELIGFNIFFSSPQPQDDEAMAMAMRETGTVVLTNYLKLKHLQGDAYVEALDEPPEVLAQSALATVPFLLAQGEETDRFLIRYGESSERPTFPLVVLRLFVLKLLGGELESLLRDGEYSPRDAYLPSRPLTVYEHYFGELESRFGQQPRLLERTLQRLRGKTLSPTQRNSIISLIETLAEEKPRYFNHYGASGAIPRIPYHSLLLRPNADGTPDLRGKVVLVGFDEDFESDKPENIFFSPYSPVSSLELVGTAIANLLEHNDIHPVFDRWGQFAWLFLWGSLLGWLSSRRLRVGLSFILMLAIAYLASAYWLFTELSLWLPLILPFFWATPLAMIVCLIDNYVMRSQENKKIHSVMNRFIPDEATNRAKRLEDDNQWVSKVSFGVCLATDAGQYTSLAEKMNPMELGELMNDYYSTLFPVVRQNGGWVSDVTGDAMMAIWTVPTFQTDIRIGAMRAALEILNAVDDFQEKCQVRLPIRMGLHCGDMRVGFVGGKENAAYRAVGDTVNTSARLEGLNKLLGTRILVSLPLIDGLTGFVTRPMGDFMLAGKAHPVNVHELIAPLDESEPSLLEMVARFSEALAQFQVGEWQAAACAFDALSHEFPEDGPTQFYAKAARQNAESPMATLEMAAIKVGKSPPGALANR</sequence>
<name>A0A2W4RBT4_9GAMM</name>
<feature type="transmembrane region" description="Helical" evidence="1">
    <location>
        <begin position="365"/>
        <end position="381"/>
    </location>
</feature>
<organism evidence="3 4">
    <name type="scientific">Candidatus Methylumidiphilus alinenensis</name>
    <dbReference type="NCBI Taxonomy" id="2202197"/>
    <lineage>
        <taxon>Bacteria</taxon>
        <taxon>Pseudomonadati</taxon>
        <taxon>Pseudomonadota</taxon>
        <taxon>Gammaproteobacteria</taxon>
        <taxon>Methylococcales</taxon>
        <taxon>Candidatus Methylumidiphilus</taxon>
    </lineage>
</organism>
<dbReference type="InterPro" id="IPR029787">
    <property type="entry name" value="Nucleotide_cyclase"/>
</dbReference>